<dbReference type="EMBL" id="JARJCM010000045">
    <property type="protein sequence ID" value="KAJ7036090.1"/>
    <property type="molecule type" value="Genomic_DNA"/>
</dbReference>
<feature type="compositionally biased region" description="Low complexity" evidence="1">
    <location>
        <begin position="151"/>
        <end position="166"/>
    </location>
</feature>
<feature type="region of interest" description="Disordered" evidence="1">
    <location>
        <begin position="50"/>
        <end position="266"/>
    </location>
</feature>
<comment type="caution">
    <text evidence="3">The sequence shown here is derived from an EMBL/GenBank/DDBJ whole genome shotgun (WGS) entry which is preliminary data.</text>
</comment>
<keyword evidence="2" id="KW-0732">Signal</keyword>
<protein>
    <submittedName>
        <fullName evidence="3">Uncharacterized protein</fullName>
    </submittedName>
</protein>
<feature type="compositionally biased region" description="Basic residues" evidence="1">
    <location>
        <begin position="129"/>
        <end position="142"/>
    </location>
</feature>
<proteinExistence type="predicted"/>
<evidence type="ECO:0000256" key="1">
    <source>
        <dbReference type="SAM" id="MobiDB-lite"/>
    </source>
</evidence>
<feature type="compositionally biased region" description="Basic residues" evidence="1">
    <location>
        <begin position="601"/>
        <end position="624"/>
    </location>
</feature>
<dbReference type="Proteomes" id="UP001218188">
    <property type="component" value="Unassembled WGS sequence"/>
</dbReference>
<feature type="signal peptide" evidence="2">
    <location>
        <begin position="1"/>
        <end position="23"/>
    </location>
</feature>
<gene>
    <name evidence="3" type="ORF">C8F04DRAFT_1181625</name>
</gene>
<feature type="region of interest" description="Disordered" evidence="1">
    <location>
        <begin position="566"/>
        <end position="652"/>
    </location>
</feature>
<accession>A0AAD6SYC8</accession>
<feature type="compositionally biased region" description="Basic and acidic residues" evidence="1">
    <location>
        <begin position="625"/>
        <end position="638"/>
    </location>
</feature>
<feature type="chain" id="PRO_5041938714" evidence="2">
    <location>
        <begin position="24"/>
        <end position="652"/>
    </location>
</feature>
<evidence type="ECO:0000256" key="2">
    <source>
        <dbReference type="SAM" id="SignalP"/>
    </source>
</evidence>
<evidence type="ECO:0000313" key="3">
    <source>
        <dbReference type="EMBL" id="KAJ7036090.1"/>
    </source>
</evidence>
<feature type="compositionally biased region" description="Basic and acidic residues" evidence="1">
    <location>
        <begin position="210"/>
        <end position="219"/>
    </location>
</feature>
<reference evidence="3" key="1">
    <citation type="submission" date="2023-03" db="EMBL/GenBank/DDBJ databases">
        <title>Massive genome expansion in bonnet fungi (Mycena s.s.) driven by repeated elements and novel gene families across ecological guilds.</title>
        <authorList>
            <consortium name="Lawrence Berkeley National Laboratory"/>
            <person name="Harder C.B."/>
            <person name="Miyauchi S."/>
            <person name="Viragh M."/>
            <person name="Kuo A."/>
            <person name="Thoen E."/>
            <person name="Andreopoulos B."/>
            <person name="Lu D."/>
            <person name="Skrede I."/>
            <person name="Drula E."/>
            <person name="Henrissat B."/>
            <person name="Morin E."/>
            <person name="Kohler A."/>
            <person name="Barry K."/>
            <person name="LaButti K."/>
            <person name="Morin E."/>
            <person name="Salamov A."/>
            <person name="Lipzen A."/>
            <person name="Mereny Z."/>
            <person name="Hegedus B."/>
            <person name="Baldrian P."/>
            <person name="Stursova M."/>
            <person name="Weitz H."/>
            <person name="Taylor A."/>
            <person name="Grigoriev I.V."/>
            <person name="Nagy L.G."/>
            <person name="Martin F."/>
            <person name="Kauserud H."/>
        </authorList>
    </citation>
    <scope>NUCLEOTIDE SEQUENCE</scope>
    <source>
        <strain evidence="3">CBHHK200</strain>
    </source>
</reference>
<feature type="region of interest" description="Disordered" evidence="1">
    <location>
        <begin position="469"/>
        <end position="528"/>
    </location>
</feature>
<name>A0AAD6SYC8_9AGAR</name>
<feature type="compositionally biased region" description="Basic and acidic residues" evidence="1">
    <location>
        <begin position="58"/>
        <end position="67"/>
    </location>
</feature>
<keyword evidence="4" id="KW-1185">Reference proteome</keyword>
<organism evidence="3 4">
    <name type="scientific">Mycena alexandri</name>
    <dbReference type="NCBI Taxonomy" id="1745969"/>
    <lineage>
        <taxon>Eukaryota</taxon>
        <taxon>Fungi</taxon>
        <taxon>Dikarya</taxon>
        <taxon>Basidiomycota</taxon>
        <taxon>Agaricomycotina</taxon>
        <taxon>Agaricomycetes</taxon>
        <taxon>Agaricomycetidae</taxon>
        <taxon>Agaricales</taxon>
        <taxon>Marasmiineae</taxon>
        <taxon>Mycenaceae</taxon>
        <taxon>Mycena</taxon>
    </lineage>
</organism>
<feature type="compositionally biased region" description="Basic and acidic residues" evidence="1">
    <location>
        <begin position="251"/>
        <end position="266"/>
    </location>
</feature>
<sequence length="652" mass="72702">MPLLPLLRLLLLLLPSVLVNVASRQTAFPTPRCVTRVRIRVWGVGEEPPALPLGPPFGRERDDERGGGRALRAAASPRQRINPRPEQQRALSAWLEERKGAGKRASRAYPTLPRTNDKAKKRGNADGRARKRRERKRGGRRKRDAESRCHAASLSDSAPPSALPYPTTNPSRSCLASGLSRNTGPDSRWIPRVWGVGEEPPALPLGPPFGRERDDERGGGRALRAAASPRQRINPRPEQQRALSASRRRRGDPLDPHKVKRRLTEERRDGGRVYGCMGEMNGGNMLSRAEYDAKVRCTTCRIKIRSYPMDRVCQQDVEVDSEDERRPSQGLPKDQILRPGRWLANIVRDTSEEVFDSESKLDPLPGSGKGAVSGLYAKSSKYECGMTAGQGCPTSGSGGQDECTSVGSGEYELPIRRPSFREPRKQNQGSSFAWKVTSMLLGHDVRGMRASTRAEGVRDSVRRVIQVAERAKQGRRGRRDKHEPKPNTGKGVFNCAAEGREHRAQGGPRVGARAARSRRRVSGPATRRCQCMQTKSLADMVPLDGNDARPDPPRQAPCIEKAKLDYLSTNEDKKKPGKRNIEKSKTRETVKRHQSLSVERKRSRARLPSRVRNPGRKGRKTRSWRNKEMREREVRAETGGRIVYAPGPASTR</sequence>
<feature type="compositionally biased region" description="Basic and acidic residues" evidence="1">
    <location>
        <begin position="566"/>
        <end position="591"/>
    </location>
</feature>
<feature type="compositionally biased region" description="Polar residues" evidence="1">
    <location>
        <begin position="168"/>
        <end position="185"/>
    </location>
</feature>
<feature type="compositionally biased region" description="Basic and acidic residues" evidence="1">
    <location>
        <begin position="115"/>
        <end position="128"/>
    </location>
</feature>
<evidence type="ECO:0000313" key="4">
    <source>
        <dbReference type="Proteomes" id="UP001218188"/>
    </source>
</evidence>
<dbReference type="AlphaFoldDB" id="A0AAD6SYC8"/>